<gene>
    <name evidence="1" type="ORF">AMETH_6717</name>
</gene>
<sequence length="44" mass="5252">MRVFGTPRHDASGNLKPRWQVRRELDAQAGAWRPEPRCDRCRQF</sequence>
<reference evidence="1 2" key="1">
    <citation type="submission" date="2014-07" db="EMBL/GenBank/DDBJ databases">
        <title>Whole Genome Sequence of the Amycolatopsis methanolica 239.</title>
        <authorList>
            <person name="Tang B."/>
        </authorList>
    </citation>
    <scope>NUCLEOTIDE SEQUENCE [LARGE SCALE GENOMIC DNA]</scope>
    <source>
        <strain evidence="1 2">239</strain>
    </source>
</reference>
<dbReference type="AlphaFoldDB" id="A0A076MZL9"/>
<dbReference type="STRING" id="1068978.AMETH_6717"/>
<dbReference type="HOGENOM" id="CLU_3211573_0_0_11"/>
<dbReference type="KEGG" id="amq:AMETH_6717"/>
<dbReference type="EMBL" id="CP009110">
    <property type="protein sequence ID" value="AIJ26809.1"/>
    <property type="molecule type" value="Genomic_DNA"/>
</dbReference>
<keyword evidence="2" id="KW-1185">Reference proteome</keyword>
<evidence type="ECO:0000313" key="1">
    <source>
        <dbReference type="EMBL" id="AIJ26809.1"/>
    </source>
</evidence>
<accession>A0A076MZL9</accession>
<proteinExistence type="predicted"/>
<dbReference type="Proteomes" id="UP000062973">
    <property type="component" value="Chromosome"/>
</dbReference>
<name>A0A076MZL9_AMYME</name>
<dbReference type="PATRIC" id="fig|1068978.7.peg.7215"/>
<organism evidence="1 2">
    <name type="scientific">Amycolatopsis methanolica 239</name>
    <dbReference type="NCBI Taxonomy" id="1068978"/>
    <lineage>
        <taxon>Bacteria</taxon>
        <taxon>Bacillati</taxon>
        <taxon>Actinomycetota</taxon>
        <taxon>Actinomycetes</taxon>
        <taxon>Pseudonocardiales</taxon>
        <taxon>Pseudonocardiaceae</taxon>
        <taxon>Amycolatopsis</taxon>
        <taxon>Amycolatopsis methanolica group</taxon>
    </lineage>
</organism>
<evidence type="ECO:0000313" key="2">
    <source>
        <dbReference type="Proteomes" id="UP000062973"/>
    </source>
</evidence>
<protein>
    <submittedName>
        <fullName evidence="1">Uncharacterized protein</fullName>
    </submittedName>
</protein>